<dbReference type="PANTHER" id="PTHR11863">
    <property type="entry name" value="STEROL DESATURASE"/>
    <property type="match status" value="1"/>
</dbReference>
<feature type="transmembrane region" description="Helical" evidence="5">
    <location>
        <begin position="106"/>
        <end position="124"/>
    </location>
</feature>
<evidence type="ECO:0000256" key="1">
    <source>
        <dbReference type="ARBA" id="ARBA00004370"/>
    </source>
</evidence>
<dbReference type="GO" id="GO:0016020">
    <property type="term" value="C:membrane"/>
    <property type="evidence" value="ECO:0007669"/>
    <property type="project" value="UniProtKB-SubCell"/>
</dbReference>
<accession>A0A2D2Q1J6</accession>
<keyword evidence="3 5" id="KW-1133">Transmembrane helix</keyword>
<feature type="transmembrane region" description="Helical" evidence="5">
    <location>
        <begin position="12"/>
        <end position="44"/>
    </location>
</feature>
<evidence type="ECO:0000256" key="5">
    <source>
        <dbReference type="SAM" id="Phobius"/>
    </source>
</evidence>
<dbReference type="GO" id="GO:0008610">
    <property type="term" value="P:lipid biosynthetic process"/>
    <property type="evidence" value="ECO:0007669"/>
    <property type="project" value="InterPro"/>
</dbReference>
<feature type="transmembrane region" description="Helical" evidence="5">
    <location>
        <begin position="65"/>
        <end position="86"/>
    </location>
</feature>
<dbReference type="GO" id="GO:0016491">
    <property type="term" value="F:oxidoreductase activity"/>
    <property type="evidence" value="ECO:0007669"/>
    <property type="project" value="InterPro"/>
</dbReference>
<gene>
    <name evidence="7" type="ORF">BRW62_05920</name>
</gene>
<proteinExistence type="predicted"/>
<dbReference type="KEGG" id="slw:BRW62_05920"/>
<dbReference type="AlphaFoldDB" id="A0A2D2Q1J6"/>
<evidence type="ECO:0000256" key="4">
    <source>
        <dbReference type="ARBA" id="ARBA00023136"/>
    </source>
</evidence>
<evidence type="ECO:0000259" key="6">
    <source>
        <dbReference type="Pfam" id="PF04116"/>
    </source>
</evidence>
<dbReference type="RefSeq" id="WP_099798713.1">
    <property type="nucleotide sequence ID" value="NZ_CP018092.1"/>
</dbReference>
<keyword evidence="8" id="KW-1185">Reference proteome</keyword>
<reference evidence="7 8" key="1">
    <citation type="submission" date="2016-11" db="EMBL/GenBank/DDBJ databases">
        <title>Complete genome sequence of thermophilic cyanobacteria strain Synechococcus sp. PCC6715.</title>
        <authorList>
            <person name="Tang J."/>
            <person name="Daroch M."/>
            <person name="Liang Y."/>
            <person name="Jiang D."/>
            <person name="Shah M."/>
        </authorList>
    </citation>
    <scope>NUCLEOTIDE SEQUENCE [LARGE SCALE GENOMIC DNA]</scope>
    <source>
        <strain evidence="7 8">PCC 6715</strain>
    </source>
</reference>
<sequence length="260" mass="30828">MIPYNLSDPTLFVIMVGVMFLMIVSRLILIAGLFSLFYGLAGYTPLRRRRVNLRPYRRWQFCQEFGWSLLTSAIFALAGAVTAVIWQQGWTAIYVDLQSWRDYLYVPVSLLVVLLLHETYYYWLHRWMHHPRIYRHVHRVHHHSIVASPWTAFAFHPWESLLQALFLPAVILVVPLHPYTIVAQLTVMTLSSVINHLNLEIYPRSFATHWLGRWFIGATHHSLHHSQFHCNYGLYFTFWDRWLGTESQDYLALFGDRTRR</sequence>
<keyword evidence="4 5" id="KW-0472">Membrane</keyword>
<dbReference type="InterPro" id="IPR006694">
    <property type="entry name" value="Fatty_acid_hydroxylase"/>
</dbReference>
<protein>
    <submittedName>
        <fullName evidence="7">Sterol desaturase</fullName>
    </submittedName>
</protein>
<dbReference type="GO" id="GO:0005506">
    <property type="term" value="F:iron ion binding"/>
    <property type="evidence" value="ECO:0007669"/>
    <property type="project" value="InterPro"/>
</dbReference>
<keyword evidence="2 5" id="KW-0812">Transmembrane</keyword>
<comment type="subcellular location">
    <subcellularLocation>
        <location evidence="1">Membrane</location>
    </subcellularLocation>
</comment>
<dbReference type="OrthoDB" id="9770329at2"/>
<name>A0A2D2Q1J6_PARLV</name>
<evidence type="ECO:0000256" key="2">
    <source>
        <dbReference type="ARBA" id="ARBA00022692"/>
    </source>
</evidence>
<organism evidence="7 8">
    <name type="scientific">Parathermosynechococcus lividus PCC 6715</name>
    <dbReference type="NCBI Taxonomy" id="1917166"/>
    <lineage>
        <taxon>Bacteria</taxon>
        <taxon>Bacillati</taxon>
        <taxon>Cyanobacteriota</taxon>
        <taxon>Cyanophyceae</taxon>
        <taxon>Acaryochloridales</taxon>
        <taxon>Thermosynechococcaceae</taxon>
        <taxon>Parathermosynechococcus</taxon>
    </lineage>
</organism>
<dbReference type="Proteomes" id="UP000231057">
    <property type="component" value="Chromosome"/>
</dbReference>
<dbReference type="EMBL" id="CP018092">
    <property type="protein sequence ID" value="ATS18368.1"/>
    <property type="molecule type" value="Genomic_DNA"/>
</dbReference>
<dbReference type="Pfam" id="PF04116">
    <property type="entry name" value="FA_hydroxylase"/>
    <property type="match status" value="1"/>
</dbReference>
<evidence type="ECO:0000256" key="3">
    <source>
        <dbReference type="ARBA" id="ARBA00022989"/>
    </source>
</evidence>
<reference evidence="8" key="2">
    <citation type="journal article" date="2022" name="Front. Microbiol.">
        <title>Comparative Genomic Analysis Revealed Distinct Molecular Components and Organization of CO2-Concentrating Mechanism in Thermophilic Cyanobacteria.</title>
        <authorList>
            <person name="Tang J."/>
            <person name="Zhou H."/>
            <person name="Yao D."/>
            <person name="Riaz S."/>
            <person name="You D."/>
            <person name="Klepacz-Smolka A."/>
            <person name="Daroch M."/>
        </authorList>
    </citation>
    <scope>NUCLEOTIDE SEQUENCE [LARGE SCALE GENOMIC DNA]</scope>
    <source>
        <strain evidence="8">PCC 6715</strain>
    </source>
</reference>
<dbReference type="InterPro" id="IPR050307">
    <property type="entry name" value="Sterol_Desaturase_Related"/>
</dbReference>
<evidence type="ECO:0000313" key="7">
    <source>
        <dbReference type="EMBL" id="ATS18368.1"/>
    </source>
</evidence>
<feature type="domain" description="Fatty acid hydroxylase" evidence="6">
    <location>
        <begin position="111"/>
        <end position="245"/>
    </location>
</feature>
<evidence type="ECO:0000313" key="8">
    <source>
        <dbReference type="Proteomes" id="UP000231057"/>
    </source>
</evidence>